<protein>
    <submittedName>
        <fullName evidence="1">Unannotated protein</fullName>
    </submittedName>
</protein>
<dbReference type="AlphaFoldDB" id="A0A6J6U2G6"/>
<dbReference type="EMBL" id="CAEZYW010000253">
    <property type="protein sequence ID" value="CAB4754130.1"/>
    <property type="molecule type" value="Genomic_DNA"/>
</dbReference>
<accession>A0A6J6U2G6</accession>
<sequence length="83" mass="8980">MILEESAEALDQRTSLGRRHCSPFDERLMRASDHVIDVTRACSGDAEQVHANDGGSCSNPLTLENMCTAGEERTSGDGVEVSR</sequence>
<name>A0A6J6U2G6_9ZZZZ</name>
<evidence type="ECO:0000313" key="1">
    <source>
        <dbReference type="EMBL" id="CAB4754130.1"/>
    </source>
</evidence>
<gene>
    <name evidence="1" type="ORF">UFOPK2786_01446</name>
</gene>
<organism evidence="1">
    <name type="scientific">freshwater metagenome</name>
    <dbReference type="NCBI Taxonomy" id="449393"/>
    <lineage>
        <taxon>unclassified sequences</taxon>
        <taxon>metagenomes</taxon>
        <taxon>ecological metagenomes</taxon>
    </lineage>
</organism>
<reference evidence="1" key="1">
    <citation type="submission" date="2020-05" db="EMBL/GenBank/DDBJ databases">
        <authorList>
            <person name="Chiriac C."/>
            <person name="Salcher M."/>
            <person name="Ghai R."/>
            <person name="Kavagutti S V."/>
        </authorList>
    </citation>
    <scope>NUCLEOTIDE SEQUENCE</scope>
</reference>
<proteinExistence type="predicted"/>